<feature type="domain" description="Core" evidence="1">
    <location>
        <begin position="1"/>
        <end position="85"/>
    </location>
</feature>
<dbReference type="EMBL" id="CP090978">
    <property type="protein sequence ID" value="UJF36029.1"/>
    <property type="molecule type" value="Genomic_DNA"/>
</dbReference>
<reference evidence="2 3" key="1">
    <citation type="journal article" date="2024" name="Int. J. Syst. Evol. Microbiol.">
        <title>Paenibacillus hexagrammi sp. nov., a novel bacterium isolated from the gut content of Hexagrammos agrammus.</title>
        <authorList>
            <person name="Jung H.K."/>
            <person name="Kim D.G."/>
            <person name="Zin H."/>
            <person name="Park J."/>
            <person name="Jung H."/>
            <person name="Kim Y.O."/>
            <person name="Kong H.J."/>
            <person name="Kim J.W."/>
            <person name="Kim Y.S."/>
        </authorList>
    </citation>
    <scope>NUCLEOTIDE SEQUENCE [LARGE SCALE GENOMIC DNA]</scope>
    <source>
        <strain evidence="2 3">YPD9-1</strain>
    </source>
</reference>
<name>A0ABY3SPW8_9BACL</name>
<gene>
    <name evidence="2" type="ORF">L0M14_13700</name>
</gene>
<dbReference type="RefSeq" id="WP_235122584.1">
    <property type="nucleotide sequence ID" value="NZ_CP090978.1"/>
</dbReference>
<dbReference type="Proteomes" id="UP001649230">
    <property type="component" value="Chromosome"/>
</dbReference>
<dbReference type="InterPro" id="IPR035903">
    <property type="entry name" value="HesB-like_dom_sf"/>
</dbReference>
<dbReference type="InterPro" id="IPR000361">
    <property type="entry name" value="ATAP_core_dom"/>
</dbReference>
<protein>
    <recommendedName>
        <fullName evidence="1">Core domain-containing protein</fullName>
    </recommendedName>
</protein>
<proteinExistence type="predicted"/>
<keyword evidence="3" id="KW-1185">Reference proteome</keyword>
<accession>A0ABY3SPW8</accession>
<dbReference type="Pfam" id="PF01521">
    <property type="entry name" value="Fe-S_biosyn"/>
    <property type="match status" value="1"/>
</dbReference>
<evidence type="ECO:0000313" key="3">
    <source>
        <dbReference type="Proteomes" id="UP001649230"/>
    </source>
</evidence>
<evidence type="ECO:0000313" key="2">
    <source>
        <dbReference type="EMBL" id="UJF36029.1"/>
    </source>
</evidence>
<sequence length="88" mass="9879">MKVIFTEAAIDKLTPVLQHGSMLRLVFDTEGCGCSVNGVPTLWIVAEPSSGDTAIEAEPFQMSIHTKDEIYFEELMKIDYQPEKNPIY</sequence>
<dbReference type="SUPFAM" id="SSF89360">
    <property type="entry name" value="HesB-like domain"/>
    <property type="match status" value="1"/>
</dbReference>
<organism evidence="2 3">
    <name type="scientific">Paenibacillus hexagrammi</name>
    <dbReference type="NCBI Taxonomy" id="2908839"/>
    <lineage>
        <taxon>Bacteria</taxon>
        <taxon>Bacillati</taxon>
        <taxon>Bacillota</taxon>
        <taxon>Bacilli</taxon>
        <taxon>Bacillales</taxon>
        <taxon>Paenibacillaceae</taxon>
        <taxon>Paenibacillus</taxon>
    </lineage>
</organism>
<evidence type="ECO:0000259" key="1">
    <source>
        <dbReference type="Pfam" id="PF01521"/>
    </source>
</evidence>
<dbReference type="Gene3D" id="2.60.300.12">
    <property type="entry name" value="HesB-like domain"/>
    <property type="match status" value="1"/>
</dbReference>